<accession>A0A662DL70</accession>
<proteinExistence type="inferred from homology"/>
<feature type="binding site" evidence="13">
    <location>
        <begin position="144"/>
        <end position="146"/>
    </location>
    <ligand>
        <name>FAD</name>
        <dbReference type="ChEBI" id="CHEBI:57692"/>
    </ligand>
</feature>
<keyword evidence="8 13" id="KW-0520">NAD</keyword>
<feature type="binding site" evidence="13">
    <location>
        <position position="52"/>
    </location>
    <ligand>
        <name>FAD</name>
        <dbReference type="ChEBI" id="CHEBI:57692"/>
    </ligand>
</feature>
<dbReference type="EMBL" id="QMQB01000029">
    <property type="protein sequence ID" value="RLE14626.1"/>
    <property type="molecule type" value="Genomic_DNA"/>
</dbReference>
<evidence type="ECO:0000256" key="11">
    <source>
        <dbReference type="ARBA" id="ARBA00049187"/>
    </source>
</evidence>
<dbReference type="EC" id="1.8.1.4" evidence="3 15"/>
<evidence type="ECO:0000256" key="3">
    <source>
        <dbReference type="ARBA" id="ARBA00012608"/>
    </source>
</evidence>
<dbReference type="GO" id="GO:0050660">
    <property type="term" value="F:flavin adenine dinucleotide binding"/>
    <property type="evidence" value="ECO:0007669"/>
    <property type="project" value="InterPro"/>
</dbReference>
<dbReference type="InterPro" id="IPR001100">
    <property type="entry name" value="Pyr_nuc-diS_OxRdtase"/>
</dbReference>
<dbReference type="SUPFAM" id="SSF51905">
    <property type="entry name" value="FAD/NAD(P)-binding domain"/>
    <property type="match status" value="1"/>
</dbReference>
<feature type="active site" description="Proton acceptor" evidence="12">
    <location>
        <position position="444"/>
    </location>
</feature>
<feature type="disulfide bond" description="Redox-active" evidence="14">
    <location>
        <begin position="43"/>
        <end position="48"/>
    </location>
</feature>
<dbReference type="FunFam" id="3.30.390.30:FF:000001">
    <property type="entry name" value="Dihydrolipoyl dehydrogenase"/>
    <property type="match status" value="1"/>
</dbReference>
<dbReference type="NCBIfam" id="TIGR01350">
    <property type="entry name" value="lipoamide_DH"/>
    <property type="match status" value="1"/>
</dbReference>
<evidence type="ECO:0000256" key="14">
    <source>
        <dbReference type="PIRSR" id="PIRSR000350-4"/>
    </source>
</evidence>
<feature type="binding site" evidence="13">
    <location>
        <begin position="181"/>
        <end position="188"/>
    </location>
    <ligand>
        <name>NAD(+)</name>
        <dbReference type="ChEBI" id="CHEBI:57540"/>
    </ligand>
</feature>
<comment type="catalytic activity">
    <reaction evidence="11 15">
        <text>N(6)-[(R)-dihydrolipoyl]-L-lysyl-[protein] + NAD(+) = N(6)-[(R)-lipoyl]-L-lysyl-[protein] + NADH + H(+)</text>
        <dbReference type="Rhea" id="RHEA:15045"/>
        <dbReference type="Rhea" id="RHEA-COMP:10474"/>
        <dbReference type="Rhea" id="RHEA-COMP:10475"/>
        <dbReference type="ChEBI" id="CHEBI:15378"/>
        <dbReference type="ChEBI" id="CHEBI:57540"/>
        <dbReference type="ChEBI" id="CHEBI:57945"/>
        <dbReference type="ChEBI" id="CHEBI:83099"/>
        <dbReference type="ChEBI" id="CHEBI:83100"/>
        <dbReference type="EC" id="1.8.1.4"/>
    </reaction>
</comment>
<feature type="domain" description="FAD/NAD(P)-binding" evidence="17">
    <location>
        <begin position="7"/>
        <end position="327"/>
    </location>
</feature>
<comment type="subcellular location">
    <subcellularLocation>
        <location evidence="1">Cytoplasm</location>
    </subcellularLocation>
</comment>
<dbReference type="PIRSF" id="PIRSF000350">
    <property type="entry name" value="Mercury_reductase_MerA"/>
    <property type="match status" value="1"/>
</dbReference>
<feature type="binding site" evidence="13">
    <location>
        <position position="204"/>
    </location>
    <ligand>
        <name>NAD(+)</name>
        <dbReference type="ChEBI" id="CHEBI:57540"/>
    </ligand>
</feature>
<evidence type="ECO:0000256" key="7">
    <source>
        <dbReference type="ARBA" id="ARBA00023002"/>
    </source>
</evidence>
<comment type="similarity">
    <text evidence="2 15">Belongs to the class-I pyridine nucleotide-disulfide oxidoreductase family.</text>
</comment>
<name>A0A662DL70_UNCAE</name>
<keyword evidence="10 15" id="KW-0676">Redox-active center</keyword>
<keyword evidence="5 15" id="KW-0285">Flavoprotein</keyword>
<protein>
    <recommendedName>
        <fullName evidence="3 15">Dihydrolipoyl dehydrogenase</fullName>
        <ecNumber evidence="3 15">1.8.1.4</ecNumber>
    </recommendedName>
</protein>
<dbReference type="GO" id="GO:0005737">
    <property type="term" value="C:cytoplasm"/>
    <property type="evidence" value="ECO:0007669"/>
    <property type="project" value="UniProtKB-SubCell"/>
</dbReference>
<dbReference type="Pfam" id="PF07992">
    <property type="entry name" value="Pyr_redox_2"/>
    <property type="match status" value="1"/>
</dbReference>
<dbReference type="InterPro" id="IPR050151">
    <property type="entry name" value="Class-I_Pyr_Nuc-Dis_Oxidored"/>
</dbReference>
<dbReference type="GO" id="GO:0004148">
    <property type="term" value="F:dihydrolipoyl dehydrogenase (NADH) activity"/>
    <property type="evidence" value="ECO:0007669"/>
    <property type="project" value="UniProtKB-EC"/>
</dbReference>
<keyword evidence="7 15" id="KW-0560">Oxidoreductase</keyword>
<feature type="binding site" evidence="13">
    <location>
        <position position="116"/>
    </location>
    <ligand>
        <name>FAD</name>
        <dbReference type="ChEBI" id="CHEBI:57692"/>
    </ligand>
</feature>
<keyword evidence="13" id="KW-0547">Nucleotide-binding</keyword>
<comment type="cofactor">
    <cofactor evidence="13 15">
        <name>FAD</name>
        <dbReference type="ChEBI" id="CHEBI:57692"/>
    </cofactor>
    <text evidence="13 15">Binds 1 FAD per subunit.</text>
</comment>
<reference evidence="18 19" key="1">
    <citation type="submission" date="2018-06" db="EMBL/GenBank/DDBJ databases">
        <title>Extensive metabolic versatility and redundancy in microbially diverse, dynamic hydrothermal sediments.</title>
        <authorList>
            <person name="Dombrowski N."/>
            <person name="Teske A."/>
            <person name="Baker B.J."/>
        </authorList>
    </citation>
    <scope>NUCLEOTIDE SEQUENCE [LARGE SCALE GENOMIC DNA]</scope>
    <source>
        <strain evidence="18">B19_G9</strain>
    </source>
</reference>
<evidence type="ECO:0000256" key="2">
    <source>
        <dbReference type="ARBA" id="ARBA00007532"/>
    </source>
</evidence>
<dbReference type="InterPro" id="IPR023753">
    <property type="entry name" value="FAD/NAD-binding_dom"/>
</dbReference>
<evidence type="ECO:0000259" key="17">
    <source>
        <dbReference type="Pfam" id="PF07992"/>
    </source>
</evidence>
<evidence type="ECO:0000256" key="1">
    <source>
        <dbReference type="ARBA" id="ARBA00004496"/>
    </source>
</evidence>
<evidence type="ECO:0000256" key="8">
    <source>
        <dbReference type="ARBA" id="ARBA00023027"/>
    </source>
</evidence>
<dbReference type="InterPro" id="IPR006258">
    <property type="entry name" value="Lipoamide_DH"/>
</dbReference>
<evidence type="ECO:0000313" key="19">
    <source>
        <dbReference type="Proteomes" id="UP000267654"/>
    </source>
</evidence>
<evidence type="ECO:0000256" key="12">
    <source>
        <dbReference type="PIRSR" id="PIRSR000350-2"/>
    </source>
</evidence>
<dbReference type="GO" id="GO:0006103">
    <property type="term" value="P:2-oxoglutarate metabolic process"/>
    <property type="evidence" value="ECO:0007669"/>
    <property type="project" value="TreeGrafter"/>
</dbReference>
<dbReference type="Gene3D" id="3.50.50.60">
    <property type="entry name" value="FAD/NAD(P)-binding domain"/>
    <property type="match status" value="2"/>
</dbReference>
<evidence type="ECO:0000256" key="15">
    <source>
        <dbReference type="RuleBase" id="RU003692"/>
    </source>
</evidence>
<dbReference type="PANTHER" id="PTHR22912:SF217">
    <property type="entry name" value="DIHYDROLIPOYL DEHYDROGENASE"/>
    <property type="match status" value="1"/>
</dbReference>
<dbReference type="PRINTS" id="PR00411">
    <property type="entry name" value="PNDRDTASEI"/>
</dbReference>
<comment type="miscellaneous">
    <text evidence="15">The active site is a redox-active disulfide bond.</text>
</comment>
<dbReference type="InterPro" id="IPR004099">
    <property type="entry name" value="Pyr_nucl-diS_OxRdtase_dimer"/>
</dbReference>
<dbReference type="Proteomes" id="UP000267654">
    <property type="component" value="Unassembled WGS sequence"/>
</dbReference>
<gene>
    <name evidence="18" type="primary">lpdA</name>
    <name evidence="18" type="ORF">DRI96_01180</name>
</gene>
<dbReference type="Gene3D" id="3.30.390.30">
    <property type="match status" value="1"/>
</dbReference>
<dbReference type="Pfam" id="PF02852">
    <property type="entry name" value="Pyr_redox_dim"/>
    <property type="match status" value="1"/>
</dbReference>
<evidence type="ECO:0000256" key="6">
    <source>
        <dbReference type="ARBA" id="ARBA00022827"/>
    </source>
</evidence>
<dbReference type="AlphaFoldDB" id="A0A662DL70"/>
<feature type="binding site" evidence="13">
    <location>
        <begin position="318"/>
        <end position="321"/>
    </location>
    <ligand>
        <name>FAD</name>
        <dbReference type="ChEBI" id="CHEBI:57692"/>
    </ligand>
</feature>
<evidence type="ECO:0000256" key="4">
    <source>
        <dbReference type="ARBA" id="ARBA00022490"/>
    </source>
</evidence>
<keyword evidence="9" id="KW-1015">Disulfide bond</keyword>
<feature type="binding site" evidence="13">
    <location>
        <position position="312"/>
    </location>
    <ligand>
        <name>FAD</name>
        <dbReference type="ChEBI" id="CHEBI:57692"/>
    </ligand>
</feature>
<feature type="binding site" evidence="13">
    <location>
        <position position="271"/>
    </location>
    <ligand>
        <name>NAD(+)</name>
        <dbReference type="ChEBI" id="CHEBI:57540"/>
    </ligand>
</feature>
<evidence type="ECO:0000259" key="16">
    <source>
        <dbReference type="Pfam" id="PF02852"/>
    </source>
</evidence>
<evidence type="ECO:0000256" key="10">
    <source>
        <dbReference type="ARBA" id="ARBA00023284"/>
    </source>
</evidence>
<comment type="caution">
    <text evidence="18">The sequence shown here is derived from an EMBL/GenBank/DDBJ whole genome shotgun (WGS) entry which is preliminary data.</text>
</comment>
<dbReference type="InterPro" id="IPR036188">
    <property type="entry name" value="FAD/NAD-bd_sf"/>
</dbReference>
<sequence>MDPQEVDVAVIGGGPAGYVAAIRAAQLGGKVIVVEKEKLGGVCLNIGCIPTKILVRSCEVLSTIKRSKEFGIDVDGEIKANLPRLMQRKKRIVARLVGGVDYLFKKNKVQWIKGEGTLIDSSSILIKNEEGEKRIKAKKIIVATGSSPATLPIKGMDEDTVITSTQALDIEDIPENFLIIGGGVIGIEFATIYNSLGSKVTIVELLPRILPGEDAELSGKLRQIMTKRGIDILTASTLDMVKKQDANYIAIIKTPEGTREIPFDKALVSVGRVPNSRKVGLENAGIKVDKKGWIQVNSKMQTNIPNIYAAGDVVGGYMLAHVAYIEGEVAAENAMGKSSEVNYRAVPRFVCSTPEMAAVGLTEEEAKKREYRIKVGRFPFIANGKALIIGESEGMVKIICDAETEEILGIHILGPQATDLILEGTIGINLEATLQEIINTIHPHPGLGEAIREAALDAQGRVIHI</sequence>
<dbReference type="PROSITE" id="PS00076">
    <property type="entry name" value="PYRIDINE_REDOX_1"/>
    <property type="match status" value="1"/>
</dbReference>
<keyword evidence="6 13" id="KW-0274">FAD</keyword>
<evidence type="ECO:0000256" key="13">
    <source>
        <dbReference type="PIRSR" id="PIRSR000350-3"/>
    </source>
</evidence>
<dbReference type="InterPro" id="IPR012999">
    <property type="entry name" value="Pyr_OxRdtase_I_AS"/>
</dbReference>
<evidence type="ECO:0000256" key="5">
    <source>
        <dbReference type="ARBA" id="ARBA00022630"/>
    </source>
</evidence>
<evidence type="ECO:0000256" key="9">
    <source>
        <dbReference type="ARBA" id="ARBA00023157"/>
    </source>
</evidence>
<dbReference type="InterPro" id="IPR016156">
    <property type="entry name" value="FAD/NAD-linked_Rdtase_dimer_sf"/>
</dbReference>
<organism evidence="18 19">
    <name type="scientific">Aerophobetes bacterium</name>
    <dbReference type="NCBI Taxonomy" id="2030807"/>
    <lineage>
        <taxon>Bacteria</taxon>
        <taxon>Candidatus Aerophobota</taxon>
    </lineage>
</organism>
<dbReference type="PANTHER" id="PTHR22912">
    <property type="entry name" value="DISULFIDE OXIDOREDUCTASE"/>
    <property type="match status" value="1"/>
</dbReference>
<dbReference type="SUPFAM" id="SSF55424">
    <property type="entry name" value="FAD/NAD-linked reductases, dimerisation (C-terminal) domain"/>
    <property type="match status" value="1"/>
</dbReference>
<keyword evidence="4" id="KW-0963">Cytoplasm</keyword>
<evidence type="ECO:0000313" key="18">
    <source>
        <dbReference type="EMBL" id="RLE14626.1"/>
    </source>
</evidence>
<dbReference type="PRINTS" id="PR00368">
    <property type="entry name" value="FADPNR"/>
</dbReference>
<feature type="domain" description="Pyridine nucleotide-disulphide oxidoreductase dimerisation" evidence="16">
    <location>
        <begin position="346"/>
        <end position="455"/>
    </location>
</feature>